<feature type="domain" description="DUF7347" evidence="2">
    <location>
        <begin position="392"/>
        <end position="464"/>
    </location>
</feature>
<dbReference type="EMBL" id="JAMQOS010000005">
    <property type="protein sequence ID" value="MDS0283560.1"/>
    <property type="molecule type" value="Genomic_DNA"/>
</dbReference>
<proteinExistence type="inferred from homology"/>
<dbReference type="Proteomes" id="UP001268864">
    <property type="component" value="Unassembled WGS sequence"/>
</dbReference>
<evidence type="ECO:0000313" key="4">
    <source>
        <dbReference type="Proteomes" id="UP001268864"/>
    </source>
</evidence>
<evidence type="ECO:0000313" key="3">
    <source>
        <dbReference type="EMBL" id="MDS0283560.1"/>
    </source>
</evidence>
<dbReference type="InterPro" id="IPR016142">
    <property type="entry name" value="Citrate_synth-like_lrg_a-sub"/>
</dbReference>
<dbReference type="Pfam" id="PF24038">
    <property type="entry name" value="DUF7347"/>
    <property type="match status" value="1"/>
</dbReference>
<keyword evidence="4" id="KW-1185">Reference proteome</keyword>
<gene>
    <name evidence="3" type="ORF">NDI86_15645</name>
</gene>
<dbReference type="InterPro" id="IPR036388">
    <property type="entry name" value="WH-like_DNA-bd_sf"/>
</dbReference>
<comment type="similarity">
    <text evidence="1">Belongs to the citrate synthase family.</text>
</comment>
<protein>
    <recommendedName>
        <fullName evidence="1">Citrate synthase</fullName>
    </recommendedName>
</protein>
<evidence type="ECO:0000256" key="1">
    <source>
        <dbReference type="RuleBase" id="RU000441"/>
    </source>
</evidence>
<dbReference type="InterPro" id="IPR002020">
    <property type="entry name" value="Citrate_synthase"/>
</dbReference>
<reference evidence="3 4" key="1">
    <citation type="submission" date="2022-06" db="EMBL/GenBank/DDBJ databases">
        <title>Halomicroarcula sp. a new haloarchaeum isolate from saline soil.</title>
        <authorList>
            <person name="Strakova D."/>
            <person name="Galisteo C."/>
            <person name="Sanchez-Porro C."/>
            <person name="Ventosa A."/>
        </authorList>
    </citation>
    <scope>NUCLEOTIDE SEQUENCE [LARGE SCALE GENOMIC DNA]</scope>
    <source>
        <strain evidence="3 4">S3CR25-11</strain>
    </source>
</reference>
<dbReference type="InterPro" id="IPR036969">
    <property type="entry name" value="Citrate_synthase_sf"/>
</dbReference>
<dbReference type="PANTHER" id="PTHR11739">
    <property type="entry name" value="CITRATE SYNTHASE"/>
    <property type="match status" value="1"/>
</dbReference>
<dbReference type="InterPro" id="IPR055771">
    <property type="entry name" value="DUF7347"/>
</dbReference>
<dbReference type="InterPro" id="IPR016143">
    <property type="entry name" value="Citrate_synth-like_sm_a-sub"/>
</dbReference>
<dbReference type="Pfam" id="PF00285">
    <property type="entry name" value="Citrate_synt"/>
    <property type="match status" value="1"/>
</dbReference>
<dbReference type="SUPFAM" id="SSF48256">
    <property type="entry name" value="Citrate synthase"/>
    <property type="match status" value="1"/>
</dbReference>
<dbReference type="PRINTS" id="PR00143">
    <property type="entry name" value="CITRTSNTHASE"/>
</dbReference>
<dbReference type="Gene3D" id="1.10.580.10">
    <property type="entry name" value="Citrate Synthase, domain 1"/>
    <property type="match status" value="1"/>
</dbReference>
<dbReference type="RefSeq" id="WP_310901391.1">
    <property type="nucleotide sequence ID" value="NZ_JAMQOS010000005.1"/>
</dbReference>
<organism evidence="3 4">
    <name type="scientific">Haloarcula onubensis</name>
    <dbReference type="NCBI Taxonomy" id="2950539"/>
    <lineage>
        <taxon>Archaea</taxon>
        <taxon>Methanobacteriati</taxon>
        <taxon>Methanobacteriota</taxon>
        <taxon>Stenosarchaea group</taxon>
        <taxon>Halobacteria</taxon>
        <taxon>Halobacteriales</taxon>
        <taxon>Haloarculaceae</taxon>
        <taxon>Haloarcula</taxon>
    </lineage>
</organism>
<sequence>MTHSVFDPGLEAITVAETELSDVDGDAGELVVRGYPIAELAANATYEEAVSLLLTGRLPPADELRAFRSSLADARALPDGVGPVLRAAAAEDADPMDALRMGLAAASLGLGDAAPRAVARRVVAVVPTIVAAHWRYREGESPVAPDPDLGHAANYRYVVTGEEPTAAQRRALETFLTTMVDHGLNPSTFTARTVVSTESDLVSAATAAVGALKGRRHGGNLQRVFDLLRAAHEADDVAAVVEARLDSAGWLPGFGHRLYDVRDPRAAVLSAALEALPGATSDAFRATVRELETAGTAALSERQQRRSAPTVEFYAAALLYSVGVPPALFTPTFAVARVGGWMAHCLEQRANNELVRPVARYVGETGRSWTPVEERGTDSAASRRAAVGPVAERLSTLSEPARLEILLALADAATPVEYSTLLAATSIDDNGRFNYHLRQLRGTFVDSRDGGYALSAAGQRVVDDVVTGDLLPGE</sequence>
<dbReference type="PANTHER" id="PTHR11739:SF23">
    <property type="entry name" value="CITRATE SYNTHASE 2-RELATED"/>
    <property type="match status" value="1"/>
</dbReference>
<dbReference type="Gene3D" id="1.10.230.10">
    <property type="entry name" value="Cytochrome P450-Terp, domain 2"/>
    <property type="match status" value="1"/>
</dbReference>
<evidence type="ECO:0000259" key="2">
    <source>
        <dbReference type="Pfam" id="PF24038"/>
    </source>
</evidence>
<comment type="caution">
    <text evidence="3">The sequence shown here is derived from an EMBL/GenBank/DDBJ whole genome shotgun (WGS) entry which is preliminary data.</text>
</comment>
<keyword evidence="1" id="KW-0808">Transferase</keyword>
<dbReference type="Gene3D" id="1.10.10.10">
    <property type="entry name" value="Winged helix-like DNA-binding domain superfamily/Winged helix DNA-binding domain"/>
    <property type="match status" value="1"/>
</dbReference>
<accession>A0ABU2FS13</accession>
<name>A0ABU2FS13_9EURY</name>